<dbReference type="PROSITE" id="PS52016">
    <property type="entry name" value="TONB_DEPENDENT_REC_3"/>
    <property type="match status" value="1"/>
</dbReference>
<gene>
    <name evidence="4" type="ORF">M099_3701</name>
</gene>
<organism evidence="4 5">
    <name type="scientific">Phocaeicola vulgatus str. 3975 RP4</name>
    <dbReference type="NCBI Taxonomy" id="1339352"/>
    <lineage>
        <taxon>Bacteria</taxon>
        <taxon>Pseudomonadati</taxon>
        <taxon>Bacteroidota</taxon>
        <taxon>Bacteroidia</taxon>
        <taxon>Bacteroidales</taxon>
        <taxon>Bacteroidaceae</taxon>
        <taxon>Phocaeicola</taxon>
    </lineage>
</organism>
<dbReference type="RefSeq" id="WP_032953418.1">
    <property type="nucleotide sequence ID" value="NZ_JNHM01000128.1"/>
</dbReference>
<dbReference type="PANTHER" id="PTHR30069:SF29">
    <property type="entry name" value="HEMOGLOBIN AND HEMOGLOBIN-HAPTOGLOBIN-BINDING PROTEIN 1-RELATED"/>
    <property type="match status" value="1"/>
</dbReference>
<name>A0A069S5Z9_PHOVU</name>
<dbReference type="InterPro" id="IPR012910">
    <property type="entry name" value="Plug_dom"/>
</dbReference>
<comment type="similarity">
    <text evidence="2">Belongs to the TonB-dependent receptor family.</text>
</comment>
<evidence type="ECO:0000256" key="2">
    <source>
        <dbReference type="PROSITE-ProRule" id="PRU01360"/>
    </source>
</evidence>
<dbReference type="EMBL" id="JNHM01000128">
    <property type="protein sequence ID" value="KDS46218.1"/>
    <property type="molecule type" value="Genomic_DNA"/>
</dbReference>
<dbReference type="Pfam" id="PF07715">
    <property type="entry name" value="Plug"/>
    <property type="match status" value="1"/>
</dbReference>
<keyword evidence="2" id="KW-1134">Transmembrane beta strand</keyword>
<dbReference type="AlphaFoldDB" id="A0A069S5Z9"/>
<feature type="domain" description="TonB-dependent receptor plug" evidence="3">
    <location>
        <begin position="36"/>
        <end position="154"/>
    </location>
</feature>
<dbReference type="GO" id="GO:0009279">
    <property type="term" value="C:cell outer membrane"/>
    <property type="evidence" value="ECO:0007669"/>
    <property type="project" value="UniProtKB-SubCell"/>
</dbReference>
<evidence type="ECO:0000313" key="5">
    <source>
        <dbReference type="Proteomes" id="UP000027661"/>
    </source>
</evidence>
<protein>
    <submittedName>
        <fullName evidence="4">TonB-dependent Receptor Plug domain protein</fullName>
    </submittedName>
</protein>
<keyword evidence="2" id="KW-0812">Transmembrane</keyword>
<evidence type="ECO:0000259" key="3">
    <source>
        <dbReference type="Pfam" id="PF07715"/>
    </source>
</evidence>
<dbReference type="GO" id="GO:0015344">
    <property type="term" value="F:siderophore uptake transmembrane transporter activity"/>
    <property type="evidence" value="ECO:0007669"/>
    <property type="project" value="TreeGrafter"/>
</dbReference>
<keyword evidence="2" id="KW-0998">Cell outer membrane</keyword>
<dbReference type="Gene3D" id="2.170.130.10">
    <property type="entry name" value="TonB-dependent receptor, plug domain"/>
    <property type="match status" value="1"/>
</dbReference>
<dbReference type="SUPFAM" id="SSF56935">
    <property type="entry name" value="Porins"/>
    <property type="match status" value="1"/>
</dbReference>
<dbReference type="PANTHER" id="PTHR30069">
    <property type="entry name" value="TONB-DEPENDENT OUTER MEMBRANE RECEPTOR"/>
    <property type="match status" value="1"/>
</dbReference>
<dbReference type="GO" id="GO:0044718">
    <property type="term" value="P:siderophore transmembrane transport"/>
    <property type="evidence" value="ECO:0007669"/>
    <property type="project" value="TreeGrafter"/>
</dbReference>
<accession>A0A069S5Z9</accession>
<keyword evidence="2" id="KW-0472">Membrane</keyword>
<feature type="non-terminal residue" evidence="4">
    <location>
        <position position="154"/>
    </location>
</feature>
<comment type="caution">
    <text evidence="4">The sequence shown here is derived from an EMBL/GenBank/DDBJ whole genome shotgun (WGS) entry which is preliminary data.</text>
</comment>
<dbReference type="Proteomes" id="UP000027661">
    <property type="component" value="Unassembled WGS sequence"/>
</dbReference>
<keyword evidence="4" id="KW-0675">Receptor</keyword>
<evidence type="ECO:0000256" key="1">
    <source>
        <dbReference type="ARBA" id="ARBA00022729"/>
    </source>
</evidence>
<dbReference type="InterPro" id="IPR039426">
    <property type="entry name" value="TonB-dep_rcpt-like"/>
</dbReference>
<evidence type="ECO:0000313" key="4">
    <source>
        <dbReference type="EMBL" id="KDS46218.1"/>
    </source>
</evidence>
<reference evidence="4 5" key="1">
    <citation type="submission" date="2014-04" db="EMBL/GenBank/DDBJ databases">
        <authorList>
            <person name="Sears C."/>
            <person name="Carroll K."/>
            <person name="Sack B.R."/>
            <person name="Qadri F."/>
            <person name="Myers L.L."/>
            <person name="Chung G.-T."/>
            <person name="Escheverria P."/>
            <person name="Fraser C.M."/>
            <person name="Sadzewicz L."/>
            <person name="Shefchek K.A."/>
            <person name="Tallon L."/>
            <person name="Das S.P."/>
            <person name="Daugherty S."/>
            <person name="Mongodin E.F."/>
        </authorList>
    </citation>
    <scope>NUCLEOTIDE SEQUENCE [LARGE SCALE GENOMIC DNA]</scope>
    <source>
        <strain evidence="4 5">3975 RP4</strain>
    </source>
</reference>
<proteinExistence type="inferred from homology"/>
<keyword evidence="2" id="KW-0813">Transport</keyword>
<keyword evidence="1" id="KW-0732">Signal</keyword>
<dbReference type="InterPro" id="IPR037066">
    <property type="entry name" value="Plug_dom_sf"/>
</dbReference>
<comment type="subcellular location">
    <subcellularLocation>
        <location evidence="2">Cell outer membrane</location>
        <topology evidence="2">Multi-pass membrane protein</topology>
    </subcellularLocation>
</comment>
<sequence>MATQEVAIKQTVNITLKSDAEVLEEVVVTGYGNFKKSSFTGSASNVSTEKLQDIPTVSVQDRLAGSVSGVQITSTSGQPGAVASVRIRGMGSINASNEPLYVIDGVPMLNGDVSEFSYADSGNSLMATLNSNDIESMTVIKDAAAASLYGSRAA</sequence>